<dbReference type="InterPro" id="IPR003609">
    <property type="entry name" value="Pan_app"/>
</dbReference>
<evidence type="ECO:0000313" key="4">
    <source>
        <dbReference type="Proteomes" id="UP000887567"/>
    </source>
</evidence>
<reference evidence="3" key="1">
    <citation type="submission" date="2022-11" db="UniProtKB">
        <authorList>
            <consortium name="EnsemblMetazoa"/>
        </authorList>
    </citation>
    <scope>IDENTIFICATION</scope>
</reference>
<dbReference type="PROSITE" id="PS50948">
    <property type="entry name" value="PAN"/>
    <property type="match status" value="1"/>
</dbReference>
<dbReference type="AlphaFoldDB" id="A0A913X1N1"/>
<sequence length="355" mass="39187">MKKKKYTSYLTSCGLYFAVVMAILSPSVQGHGGCRDLEYLKCNSNKSFTGYVIKFLNVSAPGLDRCQTQCFREGLCVSYNLGPVNDGHNRTCELSSSDHWTFPDALKDMEGHEYCPIKNRCSSKPCPSNKFCYPDFAWDSFTCRDGHLSQWGPWSCTCPARRTRRCVTAENKEANDCGPGETSETDQCVTPRQTPNCVLFDFESGRLDGWTLTGTAFKYQPTYGDNVMARGSGKANMKGDWFIATYDKRPSPSDPPGGRQGDGPTGSATSPPFAIMGTKLKFLISGNDAPKNSRMELLIEGRVVKTMSPDGTGNSMKEMEVDVSSFRNQIAQLRIVDDSSGGWGFINVDHIQSVE</sequence>
<organism evidence="3 4">
    <name type="scientific">Exaiptasia diaphana</name>
    <name type="common">Tropical sea anemone</name>
    <name type="synonym">Aiptasia pulchella</name>
    <dbReference type="NCBI Taxonomy" id="2652724"/>
    <lineage>
        <taxon>Eukaryota</taxon>
        <taxon>Metazoa</taxon>
        <taxon>Cnidaria</taxon>
        <taxon>Anthozoa</taxon>
        <taxon>Hexacorallia</taxon>
        <taxon>Actiniaria</taxon>
        <taxon>Aiptasiidae</taxon>
        <taxon>Exaiptasia</taxon>
    </lineage>
</organism>
<evidence type="ECO:0000313" key="3">
    <source>
        <dbReference type="EnsemblMetazoa" id="XP_020897271.1"/>
    </source>
</evidence>
<dbReference type="Proteomes" id="UP000887567">
    <property type="component" value="Unplaced"/>
</dbReference>
<evidence type="ECO:0000256" key="1">
    <source>
        <dbReference type="SAM" id="MobiDB-lite"/>
    </source>
</evidence>
<accession>A0A913X1N1</accession>
<dbReference type="GeneID" id="110236124"/>
<keyword evidence="4" id="KW-1185">Reference proteome</keyword>
<dbReference type="KEGG" id="epa:110236124"/>
<protein>
    <recommendedName>
        <fullName evidence="2">Apple domain-containing protein</fullName>
    </recommendedName>
</protein>
<evidence type="ECO:0000259" key="2">
    <source>
        <dbReference type="PROSITE" id="PS50948"/>
    </source>
</evidence>
<name>A0A913X1N1_EXADI</name>
<proteinExistence type="predicted"/>
<feature type="region of interest" description="Disordered" evidence="1">
    <location>
        <begin position="245"/>
        <end position="271"/>
    </location>
</feature>
<feature type="domain" description="Apple" evidence="2">
    <location>
        <begin position="34"/>
        <end position="121"/>
    </location>
</feature>
<dbReference type="RefSeq" id="XP_020897271.1">
    <property type="nucleotide sequence ID" value="XM_021041612.2"/>
</dbReference>
<dbReference type="EnsemblMetazoa" id="XM_021041612.2">
    <property type="protein sequence ID" value="XP_020897271.1"/>
    <property type="gene ID" value="LOC110236124"/>
</dbReference>
<dbReference type="OrthoDB" id="5984394at2759"/>